<comment type="caution">
    <text evidence="2">The sequence shown here is derived from an EMBL/GenBank/DDBJ whole genome shotgun (WGS) entry which is preliminary data.</text>
</comment>
<feature type="transmembrane region" description="Helical" evidence="1">
    <location>
        <begin position="168"/>
        <end position="188"/>
    </location>
</feature>
<protein>
    <submittedName>
        <fullName evidence="2">Uncharacterized protein</fullName>
    </submittedName>
</protein>
<accession>A0A9P6ZSJ7</accession>
<gene>
    <name evidence="2" type="ORF">EV702DRAFT_1113954</name>
</gene>
<reference evidence="2" key="1">
    <citation type="journal article" date="2020" name="New Phytol.">
        <title>Comparative genomics reveals dynamic genome evolution in host specialist ectomycorrhizal fungi.</title>
        <authorList>
            <person name="Lofgren L.A."/>
            <person name="Nguyen N.H."/>
            <person name="Vilgalys R."/>
            <person name="Ruytinx J."/>
            <person name="Liao H.L."/>
            <person name="Branco S."/>
            <person name="Kuo A."/>
            <person name="LaButti K."/>
            <person name="Lipzen A."/>
            <person name="Andreopoulos W."/>
            <person name="Pangilinan J."/>
            <person name="Riley R."/>
            <person name="Hundley H."/>
            <person name="Na H."/>
            <person name="Barry K."/>
            <person name="Grigoriev I.V."/>
            <person name="Stajich J.E."/>
            <person name="Kennedy P.G."/>
        </authorList>
    </citation>
    <scope>NUCLEOTIDE SEQUENCE</scope>
    <source>
        <strain evidence="2">DOB743</strain>
    </source>
</reference>
<feature type="transmembrane region" description="Helical" evidence="1">
    <location>
        <begin position="56"/>
        <end position="76"/>
    </location>
</feature>
<feature type="transmembrane region" description="Helical" evidence="1">
    <location>
        <begin position="96"/>
        <end position="121"/>
    </location>
</feature>
<evidence type="ECO:0000313" key="2">
    <source>
        <dbReference type="EMBL" id="KAG1775959.1"/>
    </source>
</evidence>
<feature type="transmembrane region" description="Helical" evidence="1">
    <location>
        <begin position="20"/>
        <end position="44"/>
    </location>
</feature>
<dbReference type="Proteomes" id="UP000714275">
    <property type="component" value="Unassembled WGS sequence"/>
</dbReference>
<keyword evidence="3" id="KW-1185">Reference proteome</keyword>
<dbReference type="AlphaFoldDB" id="A0A9P6ZSJ7"/>
<feature type="transmembrane region" description="Helical" evidence="1">
    <location>
        <begin position="142"/>
        <end position="162"/>
    </location>
</feature>
<dbReference type="EMBL" id="JABBWD010000030">
    <property type="protein sequence ID" value="KAG1775959.1"/>
    <property type="molecule type" value="Genomic_DNA"/>
</dbReference>
<dbReference type="OrthoDB" id="2679643at2759"/>
<keyword evidence="1" id="KW-0812">Transmembrane</keyword>
<evidence type="ECO:0000256" key="1">
    <source>
        <dbReference type="SAM" id="Phobius"/>
    </source>
</evidence>
<keyword evidence="1" id="KW-0472">Membrane</keyword>
<name>A0A9P6ZSJ7_9AGAM</name>
<sequence length="253" mass="27709">MILVFYGNFMTPSSTNANWLFITDFVLAFIVMELCQCVVTLRVWHLFYRSRFIRGLAVAVLIVSAAGVATAGAAAFNDIKTAMYGLYNPSTLKANPAMLCVIYLPALVVHTTMLSLTIYRFGVSSTALPGRGIVHRFLKEGMFMYAFAAGTLLYEIIALSLTKPGDMSVYYSALGGEIAVATTVVSVCRAMLSIRSLAATCHVDPAWLLNHAELSRVQWRRGTSEGEIVVEVNEMDVVLPCRTAVQVEYPGKI</sequence>
<organism evidence="2 3">
    <name type="scientific">Suillus placidus</name>
    <dbReference type="NCBI Taxonomy" id="48579"/>
    <lineage>
        <taxon>Eukaryota</taxon>
        <taxon>Fungi</taxon>
        <taxon>Dikarya</taxon>
        <taxon>Basidiomycota</taxon>
        <taxon>Agaricomycotina</taxon>
        <taxon>Agaricomycetes</taxon>
        <taxon>Agaricomycetidae</taxon>
        <taxon>Boletales</taxon>
        <taxon>Suillineae</taxon>
        <taxon>Suillaceae</taxon>
        <taxon>Suillus</taxon>
    </lineage>
</organism>
<keyword evidence="1" id="KW-1133">Transmembrane helix</keyword>
<evidence type="ECO:0000313" key="3">
    <source>
        <dbReference type="Proteomes" id="UP000714275"/>
    </source>
</evidence>
<proteinExistence type="predicted"/>